<keyword evidence="1" id="KW-0812">Transmembrane</keyword>
<name>A0A6J7JTR4_9ZZZZ</name>
<evidence type="ECO:0000256" key="1">
    <source>
        <dbReference type="SAM" id="Phobius"/>
    </source>
</evidence>
<gene>
    <name evidence="2" type="ORF">UFOPK3662_02256</name>
</gene>
<protein>
    <submittedName>
        <fullName evidence="2">Unannotated protein</fullName>
    </submittedName>
</protein>
<keyword evidence="1" id="KW-0472">Membrane</keyword>
<dbReference type="EMBL" id="CAFBMW010000018">
    <property type="protein sequence ID" value="CAB4946417.1"/>
    <property type="molecule type" value="Genomic_DNA"/>
</dbReference>
<sequence length="445" mass="46905">MSAPPTDVVDRLQRLAAGAPGAGGDPDALWTRGRRRQRVRAGGVAAALVLVGLVGATTTPSLVERSQQVEPARTDKRMVLPDVIRQPGAWEPAFPSAPGKLSAVAMGVRGGLLSDRTALWGVSATTGESRFLDLPVAEQAVLSSDGSKLAYWASTGDAGESADGRGAVPTSVQVLDLVTGEQQGWDPAAEHGLMVAGLAWAGDTLWFAQGAFEDAEQDGAQITTRTWRWGAAPERVDGPYADDVGLRTVSQDPGGFLAASGTAATDARRVDDDGSVSRIRFVTDKAVTMPHMSPDGIRVAGLEQERERLTFGAERLVVGTVDDGRAVMERVRPIGAQEVLGWRSPTEVVVLDASAGGDTDGDGVRETRELWVADLSDLDRPGYAPWIQLQAATPHFAADAFAGDVVDAPDAPFAPDPRLVGLGLLAGAFVAWRLVVRVRRRRGDA</sequence>
<dbReference type="AlphaFoldDB" id="A0A6J7JTR4"/>
<evidence type="ECO:0000313" key="2">
    <source>
        <dbReference type="EMBL" id="CAB4946417.1"/>
    </source>
</evidence>
<organism evidence="2">
    <name type="scientific">freshwater metagenome</name>
    <dbReference type="NCBI Taxonomy" id="449393"/>
    <lineage>
        <taxon>unclassified sequences</taxon>
        <taxon>metagenomes</taxon>
        <taxon>ecological metagenomes</taxon>
    </lineage>
</organism>
<accession>A0A6J7JTR4</accession>
<reference evidence="2" key="1">
    <citation type="submission" date="2020-05" db="EMBL/GenBank/DDBJ databases">
        <authorList>
            <person name="Chiriac C."/>
            <person name="Salcher M."/>
            <person name="Ghai R."/>
            <person name="Kavagutti S V."/>
        </authorList>
    </citation>
    <scope>NUCLEOTIDE SEQUENCE</scope>
</reference>
<dbReference type="SUPFAM" id="SSF82171">
    <property type="entry name" value="DPP6 N-terminal domain-like"/>
    <property type="match status" value="1"/>
</dbReference>
<keyword evidence="1" id="KW-1133">Transmembrane helix</keyword>
<feature type="transmembrane region" description="Helical" evidence="1">
    <location>
        <begin position="419"/>
        <end position="436"/>
    </location>
</feature>
<feature type="transmembrane region" description="Helical" evidence="1">
    <location>
        <begin position="41"/>
        <end position="63"/>
    </location>
</feature>
<proteinExistence type="predicted"/>